<dbReference type="GO" id="GO:0005654">
    <property type="term" value="C:nucleoplasm"/>
    <property type="evidence" value="ECO:0007669"/>
    <property type="project" value="TreeGrafter"/>
</dbReference>
<evidence type="ECO:0000313" key="4">
    <source>
        <dbReference type="EMBL" id="VDP11742.1"/>
    </source>
</evidence>
<dbReference type="PROSITE" id="PS50119">
    <property type="entry name" value="ZF_BBOX"/>
    <property type="match status" value="1"/>
</dbReference>
<feature type="domain" description="B box-type" evidence="3">
    <location>
        <begin position="118"/>
        <end position="158"/>
    </location>
</feature>
<evidence type="ECO:0000256" key="1">
    <source>
        <dbReference type="PROSITE-ProRule" id="PRU00024"/>
    </source>
</evidence>
<keyword evidence="1" id="KW-0479">Metal-binding</keyword>
<name>A0A183ITX1_9BILA</name>
<proteinExistence type="predicted"/>
<dbReference type="WBParaSite" id="SBAD_0000733401-mRNA-1">
    <property type="protein sequence ID" value="SBAD_0000733401-mRNA-1"/>
    <property type="gene ID" value="SBAD_0000733401"/>
</dbReference>
<dbReference type="Proteomes" id="UP000270296">
    <property type="component" value="Unassembled WGS sequence"/>
</dbReference>
<protein>
    <submittedName>
        <fullName evidence="6">B box-type domain-containing protein</fullName>
    </submittedName>
</protein>
<dbReference type="GO" id="GO:0008270">
    <property type="term" value="F:zinc ion binding"/>
    <property type="evidence" value="ECO:0007669"/>
    <property type="project" value="UniProtKB-KW"/>
</dbReference>
<accession>A0A183ITX1</accession>
<dbReference type="OrthoDB" id="342730at2759"/>
<dbReference type="AlphaFoldDB" id="A0A183ITX1"/>
<evidence type="ECO:0000256" key="2">
    <source>
        <dbReference type="SAM" id="MobiDB-lite"/>
    </source>
</evidence>
<evidence type="ECO:0000259" key="3">
    <source>
        <dbReference type="PROSITE" id="PS50119"/>
    </source>
</evidence>
<reference evidence="6" key="1">
    <citation type="submission" date="2016-06" db="UniProtKB">
        <authorList>
            <consortium name="WormBaseParasite"/>
        </authorList>
    </citation>
    <scope>IDENTIFICATION</scope>
</reference>
<evidence type="ECO:0000313" key="6">
    <source>
        <dbReference type="WBParaSite" id="SBAD_0000733401-mRNA-1"/>
    </source>
</evidence>
<dbReference type="PANTHER" id="PTHR25462:SF296">
    <property type="entry name" value="MEIOTIC P26, ISOFORM F"/>
    <property type="match status" value="1"/>
</dbReference>
<keyword evidence="1" id="KW-0863">Zinc-finger</keyword>
<feature type="region of interest" description="Disordered" evidence="2">
    <location>
        <begin position="1"/>
        <end position="25"/>
    </location>
</feature>
<dbReference type="GO" id="GO:0061630">
    <property type="term" value="F:ubiquitin protein ligase activity"/>
    <property type="evidence" value="ECO:0007669"/>
    <property type="project" value="TreeGrafter"/>
</dbReference>
<keyword evidence="1" id="KW-0862">Zinc</keyword>
<dbReference type="Gene3D" id="4.10.830.40">
    <property type="match status" value="1"/>
</dbReference>
<evidence type="ECO:0000313" key="5">
    <source>
        <dbReference type="Proteomes" id="UP000270296"/>
    </source>
</evidence>
<dbReference type="PANTHER" id="PTHR25462">
    <property type="entry name" value="BONUS, ISOFORM C-RELATED"/>
    <property type="match status" value="1"/>
</dbReference>
<dbReference type="EMBL" id="UZAM01010290">
    <property type="protein sequence ID" value="VDP11742.1"/>
    <property type="molecule type" value="Genomic_DNA"/>
</dbReference>
<reference evidence="4 5" key="2">
    <citation type="submission" date="2018-11" db="EMBL/GenBank/DDBJ databases">
        <authorList>
            <consortium name="Pathogen Informatics"/>
        </authorList>
    </citation>
    <scope>NUCLEOTIDE SEQUENCE [LARGE SCALE GENOMIC DNA]</scope>
</reference>
<organism evidence="6">
    <name type="scientific">Soboliphyme baturini</name>
    <dbReference type="NCBI Taxonomy" id="241478"/>
    <lineage>
        <taxon>Eukaryota</taxon>
        <taxon>Metazoa</taxon>
        <taxon>Ecdysozoa</taxon>
        <taxon>Nematoda</taxon>
        <taxon>Enoplea</taxon>
        <taxon>Dorylaimia</taxon>
        <taxon>Dioctophymatida</taxon>
        <taxon>Dioctophymatoidea</taxon>
        <taxon>Soboliphymatidae</taxon>
        <taxon>Soboliphyme</taxon>
    </lineage>
</organism>
<keyword evidence="5" id="KW-1185">Reference proteome</keyword>
<sequence length="158" mass="17622">MTEMVNETNASERAEEAQRSQSAASNFSLNSLSSKNCIVAMLEGRKDRQTIVNNQLDQELEPGENADAKPPPGVVRCPVCKQDSNIGNDLRWVQLLTPDFVTMNLQDSNAMELFQLSCESCKTKDKAVARCIDCANFLCPNCVQAHQFMRCFESHKVC</sequence>
<dbReference type="InterPro" id="IPR047153">
    <property type="entry name" value="TRIM45/56/19-like"/>
</dbReference>
<gene>
    <name evidence="4" type="ORF">SBAD_LOCUS7068</name>
</gene>
<dbReference type="InterPro" id="IPR000315">
    <property type="entry name" value="Znf_B-box"/>
</dbReference>